<feature type="signal peptide" evidence="1">
    <location>
        <begin position="1"/>
        <end position="28"/>
    </location>
</feature>
<feature type="chain" id="PRO_5046877762" description="Secreted protein" evidence="1">
    <location>
        <begin position="29"/>
        <end position="71"/>
    </location>
</feature>
<sequence length="71" mass="7319">MLAGFTRSTALAALAVPLVVLAAPAASADQPTVSNVDQPPRTNVDAPYISLSICVHIPTPGSATLDWCWST</sequence>
<keyword evidence="1" id="KW-0732">Signal</keyword>
<evidence type="ECO:0000313" key="2">
    <source>
        <dbReference type="EMBL" id="QVI18906.1"/>
    </source>
</evidence>
<organism evidence="2 3">
    <name type="scientific">Nocardia tengchongensis</name>
    <dbReference type="NCBI Taxonomy" id="2055889"/>
    <lineage>
        <taxon>Bacteria</taxon>
        <taxon>Bacillati</taxon>
        <taxon>Actinomycetota</taxon>
        <taxon>Actinomycetes</taxon>
        <taxon>Mycobacteriales</taxon>
        <taxon>Nocardiaceae</taxon>
        <taxon>Nocardia</taxon>
    </lineage>
</organism>
<dbReference type="EMBL" id="CP074371">
    <property type="protein sequence ID" value="QVI18906.1"/>
    <property type="molecule type" value="Genomic_DNA"/>
</dbReference>
<evidence type="ECO:0000256" key="1">
    <source>
        <dbReference type="SAM" id="SignalP"/>
    </source>
</evidence>
<dbReference type="Proteomes" id="UP000683310">
    <property type="component" value="Chromosome"/>
</dbReference>
<name>A0ABX8CG24_9NOCA</name>
<reference evidence="2 3" key="1">
    <citation type="submission" date="2021-04" db="EMBL/GenBank/DDBJ databases">
        <title>Nocardia tengchongensis.</title>
        <authorList>
            <person name="Zhuang k."/>
            <person name="Ran Y."/>
            <person name="Li W."/>
        </authorList>
    </citation>
    <scope>NUCLEOTIDE SEQUENCE [LARGE SCALE GENOMIC DNA]</scope>
    <source>
        <strain evidence="2 3">CFH S0057</strain>
    </source>
</reference>
<dbReference type="RefSeq" id="WP_213554943.1">
    <property type="nucleotide sequence ID" value="NZ_JBHZDI010000008.1"/>
</dbReference>
<proteinExistence type="predicted"/>
<protein>
    <recommendedName>
        <fullName evidence="4">Secreted protein</fullName>
    </recommendedName>
</protein>
<keyword evidence="3" id="KW-1185">Reference proteome</keyword>
<evidence type="ECO:0000313" key="3">
    <source>
        <dbReference type="Proteomes" id="UP000683310"/>
    </source>
</evidence>
<gene>
    <name evidence="2" type="ORF">KHQ06_20590</name>
</gene>
<evidence type="ECO:0008006" key="4">
    <source>
        <dbReference type="Google" id="ProtNLM"/>
    </source>
</evidence>
<accession>A0ABX8CG24</accession>